<sequence length="187" mass="20300">MTELRRIYWLRLGLRWLAVLAAAWLAAGLVAALATGQSPSAYRPATAATLVLPALVLAGLGATALRQRSRDRLRRDPRRQFSAEQRRDGLARAGGRCELEAGYRSRCERTATNGAHFVPWSAGGSTTMANFVATCSRCRRFRAPQLPSPGARRRLEERRGGYFPPGAPTTAGERNPVSGQAPAWLSG</sequence>
<name>A0ABS9L2R9_9MICC</name>
<keyword evidence="2" id="KW-1133">Transmembrane helix</keyword>
<gene>
    <name evidence="3" type="ORF">LVY72_03460</name>
</gene>
<keyword evidence="3" id="KW-0540">Nuclease</keyword>
<evidence type="ECO:0000313" key="3">
    <source>
        <dbReference type="EMBL" id="MCG2620970.1"/>
    </source>
</evidence>
<proteinExistence type="predicted"/>
<feature type="transmembrane region" description="Helical" evidence="2">
    <location>
        <begin position="12"/>
        <end position="33"/>
    </location>
</feature>
<dbReference type="RefSeq" id="WP_237818048.1">
    <property type="nucleotide sequence ID" value="NZ_JAKLTQ010000001.1"/>
</dbReference>
<evidence type="ECO:0000313" key="4">
    <source>
        <dbReference type="Proteomes" id="UP001165368"/>
    </source>
</evidence>
<evidence type="ECO:0000256" key="1">
    <source>
        <dbReference type="SAM" id="MobiDB-lite"/>
    </source>
</evidence>
<keyword evidence="3" id="KW-0378">Hydrolase</keyword>
<evidence type="ECO:0000256" key="2">
    <source>
        <dbReference type="SAM" id="Phobius"/>
    </source>
</evidence>
<feature type="region of interest" description="Disordered" evidence="1">
    <location>
        <begin position="146"/>
        <end position="187"/>
    </location>
</feature>
<dbReference type="Proteomes" id="UP001165368">
    <property type="component" value="Unassembled WGS sequence"/>
</dbReference>
<dbReference type="GO" id="GO:0004519">
    <property type="term" value="F:endonuclease activity"/>
    <property type="evidence" value="ECO:0007669"/>
    <property type="project" value="UniProtKB-KW"/>
</dbReference>
<accession>A0ABS9L2R9</accession>
<protein>
    <submittedName>
        <fullName evidence="3">HNH endonuclease</fullName>
    </submittedName>
</protein>
<feature type="transmembrane region" description="Helical" evidence="2">
    <location>
        <begin position="45"/>
        <end position="65"/>
    </location>
</feature>
<dbReference type="Gene3D" id="1.10.30.50">
    <property type="match status" value="1"/>
</dbReference>
<dbReference type="EMBL" id="JAKLTQ010000001">
    <property type="protein sequence ID" value="MCG2620970.1"/>
    <property type="molecule type" value="Genomic_DNA"/>
</dbReference>
<organism evidence="3 4">
    <name type="scientific">Arthrobacter hankyongi</name>
    <dbReference type="NCBI Taxonomy" id="2904801"/>
    <lineage>
        <taxon>Bacteria</taxon>
        <taxon>Bacillati</taxon>
        <taxon>Actinomycetota</taxon>
        <taxon>Actinomycetes</taxon>
        <taxon>Micrococcales</taxon>
        <taxon>Micrococcaceae</taxon>
        <taxon>Arthrobacter</taxon>
    </lineage>
</organism>
<keyword evidence="2" id="KW-0812">Transmembrane</keyword>
<reference evidence="3" key="1">
    <citation type="submission" date="2022-01" db="EMBL/GenBank/DDBJ databases">
        <authorList>
            <person name="Jo J.-H."/>
            <person name="Im W.-T."/>
        </authorList>
    </citation>
    <scope>NUCLEOTIDE SEQUENCE</scope>
    <source>
        <strain evidence="3">I2-34</strain>
    </source>
</reference>
<feature type="region of interest" description="Disordered" evidence="1">
    <location>
        <begin position="68"/>
        <end position="87"/>
    </location>
</feature>
<keyword evidence="3" id="KW-0255">Endonuclease</keyword>
<keyword evidence="2" id="KW-0472">Membrane</keyword>
<comment type="caution">
    <text evidence="3">The sequence shown here is derived from an EMBL/GenBank/DDBJ whole genome shotgun (WGS) entry which is preliminary data.</text>
</comment>
<keyword evidence="4" id="KW-1185">Reference proteome</keyword>